<evidence type="ECO:0000256" key="10">
    <source>
        <dbReference type="SAM" id="Coils"/>
    </source>
</evidence>
<sequence>MASRIVHRPARRTPAPGVQQQRVIEPAPTLGGGGGGASGGGAMQMLLPMVGSLGSVAMMTMGRSGPMVMVGVGLLGLTLVGSVGGMLASRGKGGKDRKNQRTRYLDYLERMRDDFSVQERKARSEALELNPPPDALLDCVGDVSRLWERRRTDSDFLQPRCGSGRVPVVPAVVGQSGSAMEPPDQFMMAEANALVRRFTLIPDMPLTVSLDHVGNVSIVGDREGVVRVARSLLVQTAVFHAPEDVELAACFPRAAMPDWQWMNWLPHVQDPERKQGPTPFRRIAETPEELSQLLADDLAERVQWATESRRGSVDFEDRRRLTQRLLVLHDTYGDVAAEVRPQADDSLVPGELGVTVLHLVADRVQEPSSVTMRITVYGDDVRVEDLRGQYPMAASGQVDRMDAAVAEGIARELAPLRLSAESLDEDAQRDNVDFMGLIGITDPAQLDFRHLWQRRPDRAFLRVPLGVDDHGDVVLVDLKESAQLGMGPHGLCIGATGSGKSEVLRTMVMALLATHTPEDLAFVLVDFKGGASFAPFEGVPHVAGIITNLRDDASLIERAYKSLEGEVERRQQALKDAGNKANITDYRLQREQNPELPPLPHLFVIIDEFGELLTERPDFIDLFLSIGRIGRSIGVHLLLSSQRIESGALRGLDTYLSYRLGLRTFSEDESRTVLDTTDAFHLPPLPGFGYLKVDTSVYQRFKAAYVSGPYVPPTDDVVEDEGAEVRPHELPPYQPTEAELQAQQEPDEVKATERTTGPTVLNVFVDQVRRAAKPVLKIWLPPLPTACTLDGLAGRVDFVDGRGLQLSAPTPQMRPPVGVIDDPSNQRQDIFRLDLTRAGGHAAIVGGPQSGKTTALRTLVTSLAHTHTPQEVAIYALDLAGGGMQALAELPHVGGVALRTDRERIRRTVEEIRAMIDQRERVFRNHAIDTMEALRQDHAAGRIPELPSADVVLVIDNFGAIKTTFDELDEPITDVLQRGSSYGVHVVASMMRWNDVRMQNQAMFGTMLELRLNDPTDSNIDRRLQEVLRKAGPGRMVVPGSKLFAQFALPRVDGVLSDENLSEVLEGQAVSVRSTWQGPSAPQIRILPLQLPRAQVADEVRQPAVLPIGVDERALAPVYLDLAGRDSNLVVFGDSGSGKTNIVRLIVQQLIERHKSDQLVFAVMDPRRGLREFVPESYVGGYAPTGRVASGLAAGVSQELAKRMPDDTGAIPEAGQGGPRIVVLADDYDLLTSGGQSPMDPFLPYIGAGRDIKLHFIVTRRASGASRQMYEPFMSAVLESGAAGLVLSGDRSEGQLFTGAYPGDYPPGRGLFVRRGDGPQLVQTALADPAEAATVTQSTEGTVAQSSGGTT</sequence>
<dbReference type="InterPro" id="IPR002543">
    <property type="entry name" value="FtsK_dom"/>
</dbReference>
<dbReference type="InterPro" id="IPR023837">
    <property type="entry name" value="EccCb-like_Actinobacteria"/>
</dbReference>
<feature type="domain" description="FtsK" evidence="13">
    <location>
        <begin position="1115"/>
        <end position="1293"/>
    </location>
</feature>
<feature type="binding site" evidence="9">
    <location>
        <begin position="846"/>
        <end position="853"/>
    </location>
    <ligand>
        <name>ATP</name>
        <dbReference type="ChEBI" id="CHEBI:30616"/>
    </ligand>
</feature>
<gene>
    <name evidence="14" type="ORF">EV646_102137</name>
</gene>
<keyword evidence="7 12" id="KW-1133">Transmembrane helix</keyword>
<organism evidence="14 15">
    <name type="scientific">Kribbella antiqua</name>
    <dbReference type="NCBI Taxonomy" id="2512217"/>
    <lineage>
        <taxon>Bacteria</taxon>
        <taxon>Bacillati</taxon>
        <taxon>Actinomycetota</taxon>
        <taxon>Actinomycetes</taxon>
        <taxon>Propionibacteriales</taxon>
        <taxon>Kribbellaceae</taxon>
        <taxon>Kribbella</taxon>
    </lineage>
</organism>
<evidence type="ECO:0000256" key="1">
    <source>
        <dbReference type="ARBA" id="ARBA00004651"/>
    </source>
</evidence>
<dbReference type="PANTHER" id="PTHR22683">
    <property type="entry name" value="SPORULATION PROTEIN RELATED"/>
    <property type="match status" value="1"/>
</dbReference>
<evidence type="ECO:0000256" key="12">
    <source>
        <dbReference type="SAM" id="Phobius"/>
    </source>
</evidence>
<dbReference type="Proteomes" id="UP000295573">
    <property type="component" value="Unassembled WGS sequence"/>
</dbReference>
<feature type="compositionally biased region" description="Polar residues" evidence="11">
    <location>
        <begin position="1334"/>
        <end position="1351"/>
    </location>
</feature>
<dbReference type="GO" id="GO:0003677">
    <property type="term" value="F:DNA binding"/>
    <property type="evidence" value="ECO:0007669"/>
    <property type="project" value="InterPro"/>
</dbReference>
<evidence type="ECO:0000256" key="4">
    <source>
        <dbReference type="ARBA" id="ARBA00022737"/>
    </source>
</evidence>
<feature type="transmembrane region" description="Helical" evidence="12">
    <location>
        <begin position="68"/>
        <end position="88"/>
    </location>
</feature>
<comment type="subcellular location">
    <subcellularLocation>
        <location evidence="1">Cell membrane</location>
        <topology evidence="1">Multi-pass membrane protein</topology>
    </subcellularLocation>
</comment>
<evidence type="ECO:0000256" key="5">
    <source>
        <dbReference type="ARBA" id="ARBA00022741"/>
    </source>
</evidence>
<protein>
    <submittedName>
        <fullName evidence="14">S-DNA-T family DNA segregation ATPase FtsK/SpoIIIE</fullName>
    </submittedName>
</protein>
<evidence type="ECO:0000256" key="2">
    <source>
        <dbReference type="ARBA" id="ARBA00022475"/>
    </source>
</evidence>
<dbReference type="InterPro" id="IPR023836">
    <property type="entry name" value="EccCa-like_Actinobacteria"/>
</dbReference>
<feature type="domain" description="FtsK" evidence="13">
    <location>
        <begin position="828"/>
        <end position="1019"/>
    </location>
</feature>
<reference evidence="14 15" key="1">
    <citation type="journal article" date="2015" name="Stand. Genomic Sci.">
        <title>Genomic Encyclopedia of Bacterial and Archaeal Type Strains, Phase III: the genomes of soil and plant-associated and newly described type strains.</title>
        <authorList>
            <person name="Whitman W.B."/>
            <person name="Woyke T."/>
            <person name="Klenk H.P."/>
            <person name="Zhou Y."/>
            <person name="Lilburn T.G."/>
            <person name="Beck B.J."/>
            <person name="De Vos P."/>
            <person name="Vandamme P."/>
            <person name="Eisen J.A."/>
            <person name="Garrity G."/>
            <person name="Hugenholtz P."/>
            <person name="Kyrpides N.C."/>
        </authorList>
    </citation>
    <scope>NUCLEOTIDE SEQUENCE [LARGE SCALE GENOMIC DNA]</scope>
    <source>
        <strain evidence="14 15">VKM Ac-2541</strain>
    </source>
</reference>
<keyword evidence="4" id="KW-0677">Repeat</keyword>
<name>A0A4R2IZT8_9ACTN</name>
<dbReference type="PANTHER" id="PTHR22683:SF1">
    <property type="entry name" value="TYPE VII SECRETION SYSTEM PROTEIN ESSC"/>
    <property type="match status" value="1"/>
</dbReference>
<feature type="compositionally biased region" description="Basic residues" evidence="11">
    <location>
        <begin position="1"/>
        <end position="11"/>
    </location>
</feature>
<dbReference type="InterPro" id="IPR050206">
    <property type="entry name" value="FtsK/SpoIIIE/SftA"/>
</dbReference>
<dbReference type="SUPFAM" id="SSF52540">
    <property type="entry name" value="P-loop containing nucleoside triphosphate hydrolases"/>
    <property type="match status" value="4"/>
</dbReference>
<dbReference type="GO" id="GO:0005886">
    <property type="term" value="C:plasma membrane"/>
    <property type="evidence" value="ECO:0007669"/>
    <property type="project" value="UniProtKB-SubCell"/>
</dbReference>
<evidence type="ECO:0000256" key="3">
    <source>
        <dbReference type="ARBA" id="ARBA00022692"/>
    </source>
</evidence>
<feature type="binding site" evidence="9">
    <location>
        <begin position="494"/>
        <end position="501"/>
    </location>
    <ligand>
        <name>ATP</name>
        <dbReference type="ChEBI" id="CHEBI:30616"/>
    </ligand>
</feature>
<accession>A0A4R2IZT8</accession>
<keyword evidence="8 12" id="KW-0472">Membrane</keyword>
<proteinExistence type="predicted"/>
<feature type="coiled-coil region" evidence="10">
    <location>
        <begin position="546"/>
        <end position="580"/>
    </location>
</feature>
<feature type="binding site" evidence="9">
    <location>
        <begin position="1133"/>
        <end position="1140"/>
    </location>
    <ligand>
        <name>ATP</name>
        <dbReference type="ChEBI" id="CHEBI:30616"/>
    </ligand>
</feature>
<evidence type="ECO:0000313" key="14">
    <source>
        <dbReference type="EMBL" id="TCO50066.1"/>
    </source>
</evidence>
<dbReference type="GO" id="GO:0005524">
    <property type="term" value="F:ATP binding"/>
    <property type="evidence" value="ECO:0007669"/>
    <property type="project" value="UniProtKB-UniRule"/>
</dbReference>
<keyword evidence="3 12" id="KW-0812">Transmembrane</keyword>
<keyword evidence="6 9" id="KW-0067">ATP-binding</keyword>
<evidence type="ECO:0000259" key="13">
    <source>
        <dbReference type="PROSITE" id="PS50901"/>
    </source>
</evidence>
<feature type="domain" description="FtsK" evidence="13">
    <location>
        <begin position="470"/>
        <end position="671"/>
    </location>
</feature>
<keyword evidence="10" id="KW-0175">Coiled coil</keyword>
<dbReference type="Gene3D" id="3.40.50.300">
    <property type="entry name" value="P-loop containing nucleotide triphosphate hydrolases"/>
    <property type="match status" value="4"/>
</dbReference>
<feature type="region of interest" description="Disordered" evidence="11">
    <location>
        <begin position="1"/>
        <end position="20"/>
    </location>
</feature>
<evidence type="ECO:0000313" key="15">
    <source>
        <dbReference type="Proteomes" id="UP000295573"/>
    </source>
</evidence>
<dbReference type="InterPro" id="IPR003593">
    <property type="entry name" value="AAA+_ATPase"/>
</dbReference>
<dbReference type="NCBIfam" id="TIGR03924">
    <property type="entry name" value="T7SS_EccC_a"/>
    <property type="match status" value="1"/>
</dbReference>
<evidence type="ECO:0000256" key="6">
    <source>
        <dbReference type="ARBA" id="ARBA00022840"/>
    </source>
</evidence>
<dbReference type="RefSeq" id="WP_132145122.1">
    <property type="nucleotide sequence ID" value="NZ_SLWR01000002.1"/>
</dbReference>
<evidence type="ECO:0000256" key="9">
    <source>
        <dbReference type="PROSITE-ProRule" id="PRU00289"/>
    </source>
</evidence>
<feature type="region of interest" description="Disordered" evidence="11">
    <location>
        <begin position="1331"/>
        <end position="1351"/>
    </location>
</feature>
<dbReference type="OrthoDB" id="9807790at2"/>
<keyword evidence="15" id="KW-1185">Reference proteome</keyword>
<keyword evidence="5 9" id="KW-0547">Nucleotide-binding</keyword>
<dbReference type="PROSITE" id="PS50901">
    <property type="entry name" value="FTSK"/>
    <property type="match status" value="3"/>
</dbReference>
<comment type="caution">
    <text evidence="14">The sequence shown here is derived from an EMBL/GenBank/DDBJ whole genome shotgun (WGS) entry which is preliminary data.</text>
</comment>
<dbReference type="EMBL" id="SLWR01000002">
    <property type="protein sequence ID" value="TCO50066.1"/>
    <property type="molecule type" value="Genomic_DNA"/>
</dbReference>
<evidence type="ECO:0000256" key="7">
    <source>
        <dbReference type="ARBA" id="ARBA00022989"/>
    </source>
</evidence>
<evidence type="ECO:0000256" key="11">
    <source>
        <dbReference type="SAM" id="MobiDB-lite"/>
    </source>
</evidence>
<dbReference type="Pfam" id="PF01580">
    <property type="entry name" value="FtsK_SpoIIIE"/>
    <property type="match status" value="3"/>
</dbReference>
<evidence type="ECO:0000256" key="8">
    <source>
        <dbReference type="ARBA" id="ARBA00023136"/>
    </source>
</evidence>
<dbReference type="InterPro" id="IPR025662">
    <property type="entry name" value="Sigma_54_int_dom_ATP-bd_1"/>
</dbReference>
<dbReference type="PROSITE" id="PS00675">
    <property type="entry name" value="SIGMA54_INTERACT_1"/>
    <property type="match status" value="1"/>
</dbReference>
<dbReference type="InterPro" id="IPR027417">
    <property type="entry name" value="P-loop_NTPase"/>
</dbReference>
<dbReference type="NCBIfam" id="TIGR03925">
    <property type="entry name" value="T7SS_EccC_b"/>
    <property type="match status" value="1"/>
</dbReference>
<dbReference type="SMART" id="SM00382">
    <property type="entry name" value="AAA"/>
    <property type="match status" value="3"/>
</dbReference>
<keyword evidence="2" id="KW-1003">Cell membrane</keyword>